<accession>A0AC61S9L6</accession>
<sequence>MKIPKPLILIILDGWGINPITQGNAIYHAHTPVMDRIISQYPHTTLGCAGKAVGLPEGQMGNSEVGHLNLGSGRVVYQNISKINKSVHDGNFFSNELLLSAIEHVRSHSSSLHIMGLLSDGGVHSHIDHLFALLTMAKEAGIKKVYVHAFLDGRDVPPRCAGEYVLKTEQKMEELGIGKIATVSGRYYAMDRDNRWERIQLAYDALTQGIGEMSYSAKDAVSDAYERGENDEFVRPTIIRTNGRPTATIQDNDAVIFSNFRPDRARELTEALTKQDFSGFERTITPKVYFVCMTMYDETFDLPIAFPDQPLENTLSEYLSKSGKKQLHIAETEKYAHVTFFFNGGVEKAYKNEDRILIHSPLVATYDLKPEMSAYQVTDAMVEKIKSREYYVIIANYANPDMVGHTGIFGAVLKAVETVDECLGKVLEAVASQGGAALILADHGNCEQMIYYEDKSPHTAHTTNPVPLIIVSDMNVDLREGIFADIAPTMLEILHLEVPPQMTGRSLLDWKE</sequence>
<evidence type="ECO:0000313" key="2">
    <source>
        <dbReference type="Proteomes" id="UP000315423"/>
    </source>
</evidence>
<dbReference type="EMBL" id="QYBA01000201">
    <property type="protein sequence ID" value="TKY91409.1"/>
    <property type="molecule type" value="Genomic_DNA"/>
</dbReference>
<evidence type="ECO:0000313" key="1">
    <source>
        <dbReference type="EMBL" id="TKY91409.1"/>
    </source>
</evidence>
<proteinExistence type="predicted"/>
<dbReference type="EC" id="5.4.2.12" evidence="1"/>
<dbReference type="Proteomes" id="UP000315423">
    <property type="component" value="Unassembled WGS sequence"/>
</dbReference>
<comment type="caution">
    <text evidence="1">The sequence shown here is derived from an EMBL/GenBank/DDBJ whole genome shotgun (WGS) entry which is preliminary data.</text>
</comment>
<name>A0AC61S9L6_9EURY</name>
<organism evidence="1 2">
    <name type="scientific">Candidatus Methanomarinus sp</name>
    <dbReference type="NCBI Taxonomy" id="3386244"/>
    <lineage>
        <taxon>Archaea</taxon>
        <taxon>Methanobacteriati</taxon>
        <taxon>Methanobacteriota</taxon>
        <taxon>Stenosarchaea group</taxon>
        <taxon>Methanomicrobia</taxon>
        <taxon>Methanosarcinales</taxon>
        <taxon>ANME-2 cluster</taxon>
        <taxon>Candidatus Methanocomedenaceae</taxon>
        <taxon>Candidatus Methanomarinus</taxon>
    </lineage>
</organism>
<protein>
    <submittedName>
        <fullName evidence="1">2,3-bisphosphoglycerate-independent phosphoglycerate mutase</fullName>
        <ecNumber evidence="1">5.4.2.12</ecNumber>
    </submittedName>
</protein>
<reference evidence="1" key="1">
    <citation type="submission" date="2018-09" db="EMBL/GenBank/DDBJ databases">
        <title>A genomic encyclopedia of anaerobic methanotrophic archaea.</title>
        <authorList>
            <person name="Skennerton C.T."/>
            <person name="Chadwick G.L."/>
            <person name="Laso-Perez R."/>
            <person name="Leu A.O."/>
            <person name="Speth D.R."/>
            <person name="Yu H."/>
            <person name="Morgan-Lang C."/>
            <person name="Hatzenpichler R."/>
            <person name="Goudeau D."/>
            <person name="Malmstrom R."/>
            <person name="Woyke T."/>
            <person name="Hallam S."/>
            <person name="Tyson G.W."/>
            <person name="Wegener G."/>
            <person name="Boetius A."/>
            <person name="Orphan V.J."/>
        </authorList>
    </citation>
    <scope>NUCLEOTIDE SEQUENCE</scope>
    <source>
        <strain evidence="1">CONS3730D10UFb2</strain>
    </source>
</reference>
<gene>
    <name evidence="1" type="ORF">C5S46_05970</name>
</gene>
<keyword evidence="1" id="KW-0413">Isomerase</keyword>